<dbReference type="EMBL" id="KZ851899">
    <property type="protein sequence ID" value="RDH26045.1"/>
    <property type="molecule type" value="Genomic_DNA"/>
</dbReference>
<organism evidence="2 3">
    <name type="scientific">Aspergillus niger ATCC 13496</name>
    <dbReference type="NCBI Taxonomy" id="1353008"/>
    <lineage>
        <taxon>Eukaryota</taxon>
        <taxon>Fungi</taxon>
        <taxon>Dikarya</taxon>
        <taxon>Ascomycota</taxon>
        <taxon>Pezizomycotina</taxon>
        <taxon>Eurotiomycetes</taxon>
        <taxon>Eurotiomycetidae</taxon>
        <taxon>Eurotiales</taxon>
        <taxon>Aspergillaceae</taxon>
        <taxon>Aspergillus</taxon>
        <taxon>Aspergillus subgen. Circumdati</taxon>
    </lineage>
</organism>
<accession>A0A370CE40</accession>
<dbReference type="Proteomes" id="UP000253845">
    <property type="component" value="Unassembled WGS sequence"/>
</dbReference>
<reference evidence="2 3" key="1">
    <citation type="submission" date="2018-07" db="EMBL/GenBank/DDBJ databases">
        <title>Section-level genome sequencing of Aspergillus section Nigri to investigate inter- and intra-species variation.</title>
        <authorList>
            <consortium name="DOE Joint Genome Institute"/>
            <person name="Vesth T.C."/>
            <person name="Nybo J.L."/>
            <person name="Theobald S."/>
            <person name="Frisvad J.C."/>
            <person name="Larsen T.O."/>
            <person name="Nielsen K.F."/>
            <person name="Hoof J.B."/>
            <person name="Brandl J."/>
            <person name="Salamov A."/>
            <person name="Riley R."/>
            <person name="Gladden J.M."/>
            <person name="Phatale P."/>
            <person name="Nielsen M.T."/>
            <person name="Lyhne E.K."/>
            <person name="Kogle M.E."/>
            <person name="Strasser K."/>
            <person name="McDonnell E."/>
            <person name="Barry K."/>
            <person name="Clum A."/>
            <person name="Chen C."/>
            <person name="Nolan M."/>
            <person name="Sandor L."/>
            <person name="Kuo A."/>
            <person name="Lipzen A."/>
            <person name="Hainaut M."/>
            <person name="Drula E."/>
            <person name="Tsang A."/>
            <person name="Magnuson J.K."/>
            <person name="Henrissat B."/>
            <person name="Wiebenga A."/>
            <person name="Simmons B.A."/>
            <person name="Makela M.R."/>
            <person name="De vries R.P."/>
            <person name="Grigoriev I.V."/>
            <person name="Mortensen U.H."/>
            <person name="Baker S.E."/>
            <person name="Andersen M.R."/>
        </authorList>
    </citation>
    <scope>NUCLEOTIDE SEQUENCE [LARGE SCALE GENOMIC DNA]</scope>
    <source>
        <strain evidence="2 3">ATCC 13496</strain>
    </source>
</reference>
<evidence type="ECO:0000313" key="3">
    <source>
        <dbReference type="Proteomes" id="UP000253845"/>
    </source>
</evidence>
<protein>
    <submittedName>
        <fullName evidence="2">Uncharacterized protein</fullName>
    </submittedName>
</protein>
<feature type="compositionally biased region" description="Basic and acidic residues" evidence="1">
    <location>
        <begin position="80"/>
        <end position="93"/>
    </location>
</feature>
<feature type="compositionally biased region" description="Low complexity" evidence="1">
    <location>
        <begin position="97"/>
        <end position="107"/>
    </location>
</feature>
<proteinExistence type="predicted"/>
<feature type="region of interest" description="Disordered" evidence="1">
    <location>
        <begin position="58"/>
        <end position="117"/>
    </location>
</feature>
<sequence>MCRQYFMVYEWCRCEEDAGQQLCSSRNNENNYCPETSIQLVHMHCFCYGHATHGFKSERKLRKQERKQDRKRFSMLSFADKSDRSDRSDRSEPSEPSEPSESSESSEQSLPTPRKKRWSLFASLRSRTF</sequence>
<dbReference type="VEuPathDB" id="FungiDB:M747DRAFT_300927"/>
<dbReference type="AlphaFoldDB" id="A0A370CE40"/>
<evidence type="ECO:0000256" key="1">
    <source>
        <dbReference type="SAM" id="MobiDB-lite"/>
    </source>
</evidence>
<name>A0A370CE40_ASPNG</name>
<evidence type="ECO:0000313" key="2">
    <source>
        <dbReference type="EMBL" id="RDH26045.1"/>
    </source>
</evidence>
<gene>
    <name evidence="2" type="ORF">M747DRAFT_300927</name>
</gene>